<dbReference type="OrthoDB" id="1653857at2"/>
<evidence type="ECO:0000313" key="10">
    <source>
        <dbReference type="Proteomes" id="UP000027822"/>
    </source>
</evidence>
<keyword evidence="10" id="KW-1185">Reference proteome</keyword>
<organism evidence="9 10">
    <name type="scientific">Bacillus manliponensis</name>
    <dbReference type="NCBI Taxonomy" id="574376"/>
    <lineage>
        <taxon>Bacteria</taxon>
        <taxon>Bacillati</taxon>
        <taxon>Bacillota</taxon>
        <taxon>Bacilli</taxon>
        <taxon>Bacillales</taxon>
        <taxon>Bacillaceae</taxon>
        <taxon>Bacillus</taxon>
        <taxon>Bacillus cereus group</taxon>
    </lineage>
</organism>
<dbReference type="InterPro" id="IPR007227">
    <property type="entry name" value="Cell_shape_determining_MreD"/>
</dbReference>
<evidence type="ECO:0000256" key="7">
    <source>
        <dbReference type="ARBA" id="ARBA00023136"/>
    </source>
</evidence>
<evidence type="ECO:0000256" key="5">
    <source>
        <dbReference type="ARBA" id="ARBA00022960"/>
    </source>
</evidence>
<evidence type="ECO:0000313" key="9">
    <source>
        <dbReference type="EMBL" id="KEK17774.1"/>
    </source>
</evidence>
<dbReference type="RefSeq" id="WP_034642481.1">
    <property type="nucleotide sequence ID" value="NZ_CBCSJC010000005.1"/>
</dbReference>
<feature type="transmembrane region" description="Helical" evidence="8">
    <location>
        <begin position="145"/>
        <end position="165"/>
    </location>
</feature>
<evidence type="ECO:0000256" key="3">
    <source>
        <dbReference type="ARBA" id="ARBA00022475"/>
    </source>
</evidence>
<dbReference type="Pfam" id="PF04093">
    <property type="entry name" value="MreD"/>
    <property type="match status" value="1"/>
</dbReference>
<evidence type="ECO:0000256" key="4">
    <source>
        <dbReference type="ARBA" id="ARBA00022692"/>
    </source>
</evidence>
<reference evidence="9 10" key="1">
    <citation type="submission" date="2014-06" db="EMBL/GenBank/DDBJ databases">
        <title>Draft genome sequence of Bacillus manliponensis JCM 15802 (MCCC 1A00708).</title>
        <authorList>
            <person name="Lai Q."/>
            <person name="Liu Y."/>
            <person name="Shao Z."/>
        </authorList>
    </citation>
    <scope>NUCLEOTIDE SEQUENCE [LARGE SCALE GENOMIC DNA]</scope>
    <source>
        <strain evidence="9 10">JCM 15802</strain>
    </source>
</reference>
<keyword evidence="3" id="KW-1003">Cell membrane</keyword>
<evidence type="ECO:0000256" key="6">
    <source>
        <dbReference type="ARBA" id="ARBA00022989"/>
    </source>
</evidence>
<comment type="subcellular location">
    <subcellularLocation>
        <location evidence="1">Cell membrane</location>
        <topology evidence="1">Multi-pass membrane protein</topology>
    </subcellularLocation>
</comment>
<keyword evidence="7 8" id="KW-0472">Membrane</keyword>
<feature type="transmembrane region" description="Helical" evidence="8">
    <location>
        <begin position="90"/>
        <end position="112"/>
    </location>
</feature>
<keyword evidence="6 8" id="KW-1133">Transmembrane helix</keyword>
<evidence type="ECO:0000256" key="8">
    <source>
        <dbReference type="SAM" id="Phobius"/>
    </source>
</evidence>
<dbReference type="Proteomes" id="UP000027822">
    <property type="component" value="Unassembled WGS sequence"/>
</dbReference>
<accession>A0A073JRQ1</accession>
<proteinExistence type="inferred from homology"/>
<keyword evidence="5" id="KW-0133">Cell shape</keyword>
<dbReference type="eggNOG" id="COG2891">
    <property type="taxonomic scope" value="Bacteria"/>
</dbReference>
<dbReference type="GO" id="GO:0005886">
    <property type="term" value="C:plasma membrane"/>
    <property type="evidence" value="ECO:0007669"/>
    <property type="project" value="UniProtKB-SubCell"/>
</dbReference>
<evidence type="ECO:0000256" key="2">
    <source>
        <dbReference type="ARBA" id="ARBA00007776"/>
    </source>
</evidence>
<gene>
    <name evidence="9" type="ORF">BAMA_11110</name>
</gene>
<dbReference type="NCBIfam" id="TIGR03426">
    <property type="entry name" value="shape_MreD"/>
    <property type="match status" value="1"/>
</dbReference>
<feature type="transmembrane region" description="Helical" evidence="8">
    <location>
        <begin position="61"/>
        <end position="84"/>
    </location>
</feature>
<sequence length="180" mass="20903">MEIMKKAVLPLLLLFVFLLESMFSIVAPTELFWENSIAVPRFLMIVLCFIAIYFSPMQGVIYGLLFGFLFDIIYTELVGVYIFAFPLLTYLVYQAMRILQVNIFIVSVISLVSVAALEYYVYGFLTLIGRVHITAQSFFTDRLLATMLLNGIFLLLVCFPLRRYLLRLSKIMEEKEKRVF</sequence>
<dbReference type="AlphaFoldDB" id="A0A073JRQ1"/>
<keyword evidence="4 8" id="KW-0812">Transmembrane</keyword>
<comment type="caution">
    <text evidence="9">The sequence shown here is derived from an EMBL/GenBank/DDBJ whole genome shotgun (WGS) entry which is preliminary data.</text>
</comment>
<name>A0A073JRQ1_9BACI</name>
<comment type="similarity">
    <text evidence="2">Belongs to the MreD family.</text>
</comment>
<dbReference type="EMBL" id="JOTN01000022">
    <property type="protein sequence ID" value="KEK17774.1"/>
    <property type="molecule type" value="Genomic_DNA"/>
</dbReference>
<protein>
    <submittedName>
        <fullName evidence="9">Rod shape-determining protein MreD</fullName>
    </submittedName>
</protein>
<dbReference type="GO" id="GO:0008360">
    <property type="term" value="P:regulation of cell shape"/>
    <property type="evidence" value="ECO:0007669"/>
    <property type="project" value="UniProtKB-KW"/>
</dbReference>
<dbReference type="STRING" id="574376.BAMA_11110"/>
<evidence type="ECO:0000256" key="1">
    <source>
        <dbReference type="ARBA" id="ARBA00004651"/>
    </source>
</evidence>